<feature type="region of interest" description="Disordered" evidence="1">
    <location>
        <begin position="1"/>
        <end position="63"/>
    </location>
</feature>
<name>A0A0M3KEP9_ANISI</name>
<dbReference type="WBParaSite" id="ASIM_0001945701-mRNA-1">
    <property type="protein sequence ID" value="ASIM_0001945701-mRNA-1"/>
    <property type="gene ID" value="ASIM_0001945701"/>
</dbReference>
<feature type="compositionally biased region" description="Polar residues" evidence="1">
    <location>
        <begin position="1"/>
        <end position="21"/>
    </location>
</feature>
<feature type="compositionally biased region" description="Polar residues" evidence="1">
    <location>
        <begin position="53"/>
        <end position="62"/>
    </location>
</feature>
<evidence type="ECO:0000313" key="2">
    <source>
        <dbReference type="WBParaSite" id="ASIM_0001945701-mRNA-1"/>
    </source>
</evidence>
<protein>
    <submittedName>
        <fullName evidence="2">Secreted protein</fullName>
    </submittedName>
</protein>
<proteinExistence type="predicted"/>
<dbReference type="AlphaFoldDB" id="A0A0M3KEP9"/>
<organism evidence="2">
    <name type="scientific">Anisakis simplex</name>
    <name type="common">Herring worm</name>
    <dbReference type="NCBI Taxonomy" id="6269"/>
    <lineage>
        <taxon>Eukaryota</taxon>
        <taxon>Metazoa</taxon>
        <taxon>Ecdysozoa</taxon>
        <taxon>Nematoda</taxon>
        <taxon>Chromadorea</taxon>
        <taxon>Rhabditida</taxon>
        <taxon>Spirurina</taxon>
        <taxon>Ascaridomorpha</taxon>
        <taxon>Ascaridoidea</taxon>
        <taxon>Anisakidae</taxon>
        <taxon>Anisakis</taxon>
        <taxon>Anisakis simplex complex</taxon>
    </lineage>
</organism>
<feature type="compositionally biased region" description="Basic and acidic residues" evidence="1">
    <location>
        <begin position="25"/>
        <end position="47"/>
    </location>
</feature>
<reference evidence="2" key="1">
    <citation type="submission" date="2017-02" db="UniProtKB">
        <authorList>
            <consortium name="WormBaseParasite"/>
        </authorList>
    </citation>
    <scope>IDENTIFICATION</scope>
</reference>
<evidence type="ECO:0000256" key="1">
    <source>
        <dbReference type="SAM" id="MobiDB-lite"/>
    </source>
</evidence>
<sequence length="121" mass="13342">LQGSSGLFGANSRNVPKSTENGAGAKRERRCDALDRVGRCKAGRDQAKPTAIRNPSRNTQKQPEVEKVAMVAAFAYFLVSEFKLPAWLSHMTPATMNIYIIVDFSPHHHPRGLEPLSPKSQ</sequence>
<accession>A0A0M3KEP9</accession>